<accession>A0A0R3SRB3</accession>
<proteinExistence type="predicted"/>
<reference evidence="3" key="1">
    <citation type="submission" date="2017-02" db="UniProtKB">
        <authorList>
            <consortium name="WormBaseParasite"/>
        </authorList>
    </citation>
    <scope>IDENTIFICATION</scope>
</reference>
<sequence>MIHSDHCIFLGDSQVSVSCAIRRSAGPIAIEHTGTQTRGAIGQCEVNALSHKLFALIPESLIQSLIVDVRSFTTNHDISGVVGDAFHVQSLIPVKYNTIVTDSDSFPITNTGNCSTNLFQCQISRGSINPTYSTPIVRLVPRNATVTLQCLINRWIPPFSLYTTINKSIYFSITSIGSTWENKTAEFPHILSVEHAYNGEGRLIKITVTRNKSVDYYTCNNGDYWLTNVIYWGKFRN</sequence>
<reference evidence="1 2" key="2">
    <citation type="submission" date="2018-11" db="EMBL/GenBank/DDBJ databases">
        <authorList>
            <consortium name="Pathogen Informatics"/>
        </authorList>
    </citation>
    <scope>NUCLEOTIDE SEQUENCE [LARGE SCALE GENOMIC DNA]</scope>
</reference>
<organism evidence="3">
    <name type="scientific">Hymenolepis diminuta</name>
    <name type="common">Rat tapeworm</name>
    <dbReference type="NCBI Taxonomy" id="6216"/>
    <lineage>
        <taxon>Eukaryota</taxon>
        <taxon>Metazoa</taxon>
        <taxon>Spiralia</taxon>
        <taxon>Lophotrochozoa</taxon>
        <taxon>Platyhelminthes</taxon>
        <taxon>Cestoda</taxon>
        <taxon>Eucestoda</taxon>
        <taxon>Cyclophyllidea</taxon>
        <taxon>Hymenolepididae</taxon>
        <taxon>Hymenolepis</taxon>
    </lineage>
</organism>
<dbReference type="AlphaFoldDB" id="A0A0R3SRB3"/>
<gene>
    <name evidence="1" type="ORF">HDID_LOCUS7691</name>
</gene>
<dbReference type="WBParaSite" id="HDID_0000769301-mRNA-1">
    <property type="protein sequence ID" value="HDID_0000769301-mRNA-1"/>
    <property type="gene ID" value="HDID_0000769301"/>
</dbReference>
<name>A0A0R3SRB3_HYMDI</name>
<evidence type="ECO:0000313" key="3">
    <source>
        <dbReference type="WBParaSite" id="HDID_0000769301-mRNA-1"/>
    </source>
</evidence>
<dbReference type="OrthoDB" id="6282128at2759"/>
<evidence type="ECO:0000313" key="1">
    <source>
        <dbReference type="EMBL" id="VDL60009.1"/>
    </source>
</evidence>
<evidence type="ECO:0000313" key="2">
    <source>
        <dbReference type="Proteomes" id="UP000274504"/>
    </source>
</evidence>
<dbReference type="Proteomes" id="UP000274504">
    <property type="component" value="Unassembled WGS sequence"/>
</dbReference>
<protein>
    <submittedName>
        <fullName evidence="3">Ig-like domain-containing protein</fullName>
    </submittedName>
</protein>
<dbReference type="EMBL" id="UYSG01010965">
    <property type="protein sequence ID" value="VDL60009.1"/>
    <property type="molecule type" value="Genomic_DNA"/>
</dbReference>